<dbReference type="eggNOG" id="arCOG07843">
    <property type="taxonomic scope" value="Archaea"/>
</dbReference>
<protein>
    <submittedName>
        <fullName evidence="1">Uncharacterized protein</fullName>
    </submittedName>
</protein>
<proteinExistence type="predicted"/>
<dbReference type="AntiFam" id="ANF00011">
    <property type="entry name" value="tRNA translation"/>
</dbReference>
<dbReference type="KEGG" id="ape:APE_0472c"/>
<accession>Q05E65</accession>
<dbReference type="EnsemblBacteria" id="BAF34736">
    <property type="protein sequence ID" value="BAF34736"/>
    <property type="gene ID" value="APE_0472c"/>
</dbReference>
<reference evidence="1 2" key="1">
    <citation type="journal article" date="1999" name="DNA Res.">
        <title>Complete genome sequence of an aerobic hyper-thermophilic crenarchaeon, Aeropyrum pernix K1.</title>
        <authorList>
            <person name="Kawarabayasi Y."/>
            <person name="Hino Y."/>
            <person name="Horikawa H."/>
            <person name="Yamazaki S."/>
            <person name="Haikawa Y."/>
            <person name="Jin-no K."/>
            <person name="Takahashi M."/>
            <person name="Sekine M."/>
            <person name="Baba S."/>
            <person name="Ankai A."/>
            <person name="Kosugi H."/>
            <person name="Hosoyama A."/>
            <person name="Fukui S."/>
            <person name="Nagai Y."/>
            <person name="Nishijima K."/>
            <person name="Nakazawa H."/>
            <person name="Takamiya M."/>
            <person name="Masuda S."/>
            <person name="Funahashi T."/>
            <person name="Tanaka T."/>
            <person name="Kudoh Y."/>
            <person name="Yamazaki J."/>
            <person name="Kushida N."/>
            <person name="Oguchi A."/>
            <person name="Aoki K."/>
            <person name="Kubota K."/>
            <person name="Nakamura Y."/>
            <person name="Nomura N."/>
            <person name="Sako Y."/>
            <person name="Kikuchi H."/>
        </authorList>
    </citation>
    <scope>NUCLEOTIDE SEQUENCE [LARGE SCALE GENOMIC DNA]</scope>
    <source>
        <strain evidence="2">ATCC 700893 / DSM 11879 / JCM 9820 / NBRC 100138 / K1</strain>
    </source>
</reference>
<keyword evidence="2" id="KW-1185">Reference proteome</keyword>
<dbReference type="EMBL" id="BA000002">
    <property type="protein sequence ID" value="BAF34736.1"/>
    <property type="molecule type" value="Genomic_DNA"/>
</dbReference>
<name>Q05E65_AERPE</name>
<evidence type="ECO:0000313" key="2">
    <source>
        <dbReference type="Proteomes" id="UP000002518"/>
    </source>
</evidence>
<dbReference type="STRING" id="272557.APE_0472c"/>
<gene>
    <name evidence="1" type="ordered locus">APE_0472c</name>
</gene>
<sequence length="45" mass="4872">MIYNCWWARGDLNPGPPPCEGGVLTRLDDGPLRAPYAGLFLVVGL</sequence>
<organism evidence="1 2">
    <name type="scientific">Aeropyrum pernix (strain ATCC 700893 / DSM 11879 / JCM 9820 / NBRC 100138 / K1)</name>
    <dbReference type="NCBI Taxonomy" id="272557"/>
    <lineage>
        <taxon>Archaea</taxon>
        <taxon>Thermoproteota</taxon>
        <taxon>Thermoprotei</taxon>
        <taxon>Desulfurococcales</taxon>
        <taxon>Desulfurococcaceae</taxon>
        <taxon>Aeropyrum</taxon>
    </lineage>
</organism>
<evidence type="ECO:0000313" key="1">
    <source>
        <dbReference type="EMBL" id="BAF34736.1"/>
    </source>
</evidence>
<dbReference type="AlphaFoldDB" id="Q05E65"/>
<dbReference type="Proteomes" id="UP000002518">
    <property type="component" value="Chromosome"/>
</dbReference>